<evidence type="ECO:0000256" key="6">
    <source>
        <dbReference type="ARBA" id="ARBA00023136"/>
    </source>
</evidence>
<dbReference type="Proteomes" id="UP000014074">
    <property type="component" value="Unassembled WGS sequence"/>
</dbReference>
<feature type="transmembrane region" description="Helical" evidence="9">
    <location>
        <begin position="121"/>
        <end position="139"/>
    </location>
</feature>
<feature type="transmembrane region" description="Helical" evidence="9">
    <location>
        <begin position="244"/>
        <end position="269"/>
    </location>
</feature>
<reference evidence="12" key="1">
    <citation type="journal article" date="2013" name="Genome Announc.">
        <title>Draft genome sequence of the ascomycete Phaeoacremonium aleophilum strain UCR-PA7, a causal agent of the esca disease complex in grapevines.</title>
        <authorList>
            <person name="Blanco-Ulate B."/>
            <person name="Rolshausen P."/>
            <person name="Cantu D."/>
        </authorList>
    </citation>
    <scope>NUCLEOTIDE SEQUENCE [LARGE SCALE GENOMIC DNA]</scope>
    <source>
        <strain evidence="12">UCR-PA7</strain>
    </source>
</reference>
<feature type="transmembrane region" description="Helical" evidence="9">
    <location>
        <begin position="151"/>
        <end position="170"/>
    </location>
</feature>
<proteinExistence type="inferred from homology"/>
<feature type="transmembrane region" description="Helical" evidence="9">
    <location>
        <begin position="421"/>
        <end position="445"/>
    </location>
</feature>
<dbReference type="PANTHER" id="PTHR23502:SF186">
    <property type="entry name" value="MAJOR FACILITATOR SUPERFAMILY (MFS) PROFILE DOMAIN-CONTAINING PROTEIN"/>
    <property type="match status" value="1"/>
</dbReference>
<keyword evidence="6 9" id="KW-0472">Membrane</keyword>
<dbReference type="AlphaFoldDB" id="R8BFE8"/>
<evidence type="ECO:0000313" key="11">
    <source>
        <dbReference type="EMBL" id="EON98031.1"/>
    </source>
</evidence>
<dbReference type="InterPro" id="IPR011701">
    <property type="entry name" value="MFS"/>
</dbReference>
<feature type="transmembrane region" description="Helical" evidence="9">
    <location>
        <begin position="489"/>
        <end position="509"/>
    </location>
</feature>
<comment type="subcellular location">
    <subcellularLocation>
        <location evidence="1">Cell membrane</location>
        <topology evidence="1">Multi-pass membrane protein</topology>
    </subcellularLocation>
</comment>
<evidence type="ECO:0000256" key="5">
    <source>
        <dbReference type="ARBA" id="ARBA00022989"/>
    </source>
</evidence>
<evidence type="ECO:0000256" key="4">
    <source>
        <dbReference type="ARBA" id="ARBA00022692"/>
    </source>
</evidence>
<name>R8BFE8_PHAM7</name>
<evidence type="ECO:0000256" key="2">
    <source>
        <dbReference type="ARBA" id="ARBA00022448"/>
    </source>
</evidence>
<keyword evidence="12" id="KW-1185">Reference proteome</keyword>
<dbReference type="Pfam" id="PF07690">
    <property type="entry name" value="MFS_1"/>
    <property type="match status" value="1"/>
</dbReference>
<keyword evidence="3" id="KW-1003">Cell membrane</keyword>
<keyword evidence="4 9" id="KW-0812">Transmembrane</keyword>
<dbReference type="Gene3D" id="1.20.1250.20">
    <property type="entry name" value="MFS general substrate transporter like domains"/>
    <property type="match status" value="1"/>
</dbReference>
<evidence type="ECO:0000256" key="3">
    <source>
        <dbReference type="ARBA" id="ARBA00022475"/>
    </source>
</evidence>
<dbReference type="GO" id="GO:0022857">
    <property type="term" value="F:transmembrane transporter activity"/>
    <property type="evidence" value="ECO:0007669"/>
    <property type="project" value="InterPro"/>
</dbReference>
<feature type="transmembrane region" description="Helical" evidence="9">
    <location>
        <begin position="395"/>
        <end position="415"/>
    </location>
</feature>
<comment type="similarity">
    <text evidence="7">Belongs to the major facilitator superfamily. DHA1 family. Polyamines/proton antiporter (TC 2.A.1.2.16) subfamily.</text>
</comment>
<dbReference type="eggNOG" id="KOG0255">
    <property type="taxonomic scope" value="Eukaryota"/>
</dbReference>
<evidence type="ECO:0000256" key="9">
    <source>
        <dbReference type="SAM" id="Phobius"/>
    </source>
</evidence>
<dbReference type="InterPro" id="IPR020846">
    <property type="entry name" value="MFS_dom"/>
</dbReference>
<feature type="compositionally biased region" description="Basic and acidic residues" evidence="8">
    <location>
        <begin position="552"/>
        <end position="561"/>
    </location>
</feature>
<evidence type="ECO:0000256" key="8">
    <source>
        <dbReference type="SAM" id="MobiDB-lite"/>
    </source>
</evidence>
<dbReference type="SUPFAM" id="SSF103473">
    <property type="entry name" value="MFS general substrate transporter"/>
    <property type="match status" value="1"/>
</dbReference>
<dbReference type="CDD" id="cd17323">
    <property type="entry name" value="MFS_Tpo1_MDR_like"/>
    <property type="match status" value="1"/>
</dbReference>
<gene>
    <name evidence="11" type="ORF">UCRPA7_6373</name>
</gene>
<feature type="transmembrane region" description="Helical" evidence="9">
    <location>
        <begin position="211"/>
        <end position="232"/>
    </location>
</feature>
<dbReference type="EMBL" id="KB933236">
    <property type="protein sequence ID" value="EON98031.1"/>
    <property type="molecule type" value="Genomic_DNA"/>
</dbReference>
<dbReference type="InterPro" id="IPR036259">
    <property type="entry name" value="MFS_trans_sf"/>
</dbReference>
<feature type="region of interest" description="Disordered" evidence="8">
    <location>
        <begin position="1"/>
        <end position="27"/>
    </location>
</feature>
<dbReference type="RefSeq" id="XP_007917102.1">
    <property type="nucleotide sequence ID" value="XM_007918911.1"/>
</dbReference>
<dbReference type="GeneID" id="19327022"/>
<feature type="compositionally biased region" description="Polar residues" evidence="8">
    <location>
        <begin position="1"/>
        <end position="17"/>
    </location>
</feature>
<feature type="transmembrane region" description="Helical" evidence="9">
    <location>
        <begin position="317"/>
        <end position="341"/>
    </location>
</feature>
<organism evidence="11 12">
    <name type="scientific">Phaeoacremonium minimum (strain UCR-PA7)</name>
    <name type="common">Esca disease fungus</name>
    <name type="synonym">Togninia minima</name>
    <dbReference type="NCBI Taxonomy" id="1286976"/>
    <lineage>
        <taxon>Eukaryota</taxon>
        <taxon>Fungi</taxon>
        <taxon>Dikarya</taxon>
        <taxon>Ascomycota</taxon>
        <taxon>Pezizomycotina</taxon>
        <taxon>Sordariomycetes</taxon>
        <taxon>Sordariomycetidae</taxon>
        <taxon>Togniniales</taxon>
        <taxon>Togniniaceae</taxon>
        <taxon>Phaeoacremonium</taxon>
    </lineage>
</organism>
<feature type="transmembrane region" description="Helical" evidence="9">
    <location>
        <begin position="452"/>
        <end position="477"/>
    </location>
</feature>
<feature type="transmembrane region" description="Helical" evidence="9">
    <location>
        <begin position="353"/>
        <end position="374"/>
    </location>
</feature>
<evidence type="ECO:0000256" key="1">
    <source>
        <dbReference type="ARBA" id="ARBA00004651"/>
    </source>
</evidence>
<dbReference type="FunFam" id="1.20.1250.20:FF:000266">
    <property type="entry name" value="MFS multidrug transporter, putative"/>
    <property type="match status" value="1"/>
</dbReference>
<feature type="region of interest" description="Disordered" evidence="8">
    <location>
        <begin position="543"/>
        <end position="582"/>
    </location>
</feature>
<keyword evidence="5 9" id="KW-1133">Transmembrane helix</keyword>
<protein>
    <submittedName>
        <fullName evidence="11">Putative fluconazole resistance protein 1 protein</fullName>
    </submittedName>
</protein>
<dbReference type="OrthoDB" id="446368at2759"/>
<feature type="domain" description="Major facilitator superfamily (MFS) profile" evidence="10">
    <location>
        <begin position="86"/>
        <end position="518"/>
    </location>
</feature>
<dbReference type="KEGG" id="tmn:UCRPA7_6373"/>
<evidence type="ECO:0000256" key="7">
    <source>
        <dbReference type="ARBA" id="ARBA00038459"/>
    </source>
</evidence>
<sequence length="582" mass="63270">MATPQVNSSASSITATEANPDLESQRPNKTHVSHFQIVFDQAGVTPEVLAHKYQGQGTAESPYVVEFLPQDPRNPMLFSKTKKWSITLLQAVATLAVAFVSTAFSGGIFEVIADFGISREVSILGISLFVLGFAIGPLLWAPASEFYGRQILFFITYMALTAFNGGAAGAKNIETLVILRFFAGAFGSSPLTNSGGVIADMFSASERGLATAVFATAPFLGPSIGPIVGGFLGEAEGWRWVEGLMAIFTGVLWIVCTIFVPETYAPVLLRKRAAKLSKQTGKVYISKLDFGKPHKTVAAQFKVALSRPWILLFKEPIVLLTSIYMAIVYGTLYMCFAAFPIVFQQGRGWSPGIGGLAFLGVAIGMLLAVGFAMYDNKRYNRVVKEHGGAAPPEARLPPAIIGSILIPVGLFWFAWTNSPSIHWVVSIIGTGFFAAGIVLVFLSLMNYLIDSYVIFAASVLAANAVLRSLFGAAFPLFTTYMFNDLGIHWASSIPAFLSLACVPFPILFYRYGAQIRMKCKFAHEAANVLERMRSLHVQIDVDEAEEEMEEEEKAHRIESRTPHGGLMTDDEEASGSAKKEEQ</sequence>
<feature type="transmembrane region" description="Helical" evidence="9">
    <location>
        <begin position="86"/>
        <end position="109"/>
    </location>
</feature>
<dbReference type="PROSITE" id="PS50850">
    <property type="entry name" value="MFS"/>
    <property type="match status" value="1"/>
</dbReference>
<dbReference type="HOGENOM" id="CLU_008455_11_6_1"/>
<accession>R8BFE8</accession>
<dbReference type="GO" id="GO:0005886">
    <property type="term" value="C:plasma membrane"/>
    <property type="evidence" value="ECO:0007669"/>
    <property type="project" value="UniProtKB-SubCell"/>
</dbReference>
<keyword evidence="2" id="KW-0813">Transport</keyword>
<evidence type="ECO:0000259" key="10">
    <source>
        <dbReference type="PROSITE" id="PS50850"/>
    </source>
</evidence>
<evidence type="ECO:0000313" key="12">
    <source>
        <dbReference type="Proteomes" id="UP000014074"/>
    </source>
</evidence>
<dbReference type="PANTHER" id="PTHR23502">
    <property type="entry name" value="MAJOR FACILITATOR SUPERFAMILY"/>
    <property type="match status" value="1"/>
</dbReference>